<accession>A0A084G8Y8</accession>
<evidence type="ECO:0000313" key="2">
    <source>
        <dbReference type="Proteomes" id="UP000028545"/>
    </source>
</evidence>
<dbReference type="GeneID" id="27723021"/>
<evidence type="ECO:0000313" key="1">
    <source>
        <dbReference type="EMBL" id="KEZ43800.1"/>
    </source>
</evidence>
<proteinExistence type="predicted"/>
<reference evidence="1 2" key="1">
    <citation type="journal article" date="2014" name="Genome Announc.">
        <title>Draft genome sequence of the pathogenic fungus Scedosporium apiospermum.</title>
        <authorList>
            <person name="Vandeputte P."/>
            <person name="Ghamrawi S."/>
            <person name="Rechenmann M."/>
            <person name="Iltis A."/>
            <person name="Giraud S."/>
            <person name="Fleury M."/>
            <person name="Thornton C."/>
            <person name="Delhaes L."/>
            <person name="Meyer W."/>
            <person name="Papon N."/>
            <person name="Bouchara J.P."/>
        </authorList>
    </citation>
    <scope>NUCLEOTIDE SEQUENCE [LARGE SCALE GENOMIC DNA]</scope>
    <source>
        <strain evidence="1 2">IHEM 14462</strain>
    </source>
</reference>
<sequence length="263" mass="29491">MGSWKPRLAMSKFIKGRPYFASLDVKKASPAAGTCAQTLCRAAEIPPRTIPHFPGSIRPTLNDMQLHKELIDNIREKGRMFIPLSAIGAEYDIEFDPPGMPDLLYSQEQKLREGEYPDHGFILVYREVGKLEYYLSVLVVGLLHSPPLLCSPMGKRDLVEFVPALPFTLDHGDLPNDFTYAEETRLVHQPGAIEVDDWINKKFGLKPPAGKVLPLFVHSEGSICETDATHSRFNKAQNVFGCKATLVVPRDPDDFYNKPNNQV</sequence>
<comment type="caution">
    <text evidence="1">The sequence shown here is derived from an EMBL/GenBank/DDBJ whole genome shotgun (WGS) entry which is preliminary data.</text>
</comment>
<name>A0A084G8Y8_PSEDA</name>
<dbReference type="HOGENOM" id="CLU_1058277_0_0_1"/>
<dbReference type="VEuPathDB" id="FungiDB:SAPIO_CDS3949"/>
<keyword evidence="2" id="KW-1185">Reference proteome</keyword>
<dbReference type="EMBL" id="JOWA01000090">
    <property type="protein sequence ID" value="KEZ43800.1"/>
    <property type="molecule type" value="Genomic_DNA"/>
</dbReference>
<dbReference type="Proteomes" id="UP000028545">
    <property type="component" value="Unassembled WGS sequence"/>
</dbReference>
<protein>
    <submittedName>
        <fullName evidence="1">Uncharacterized protein</fullName>
    </submittedName>
</protein>
<organism evidence="1 2">
    <name type="scientific">Pseudallescheria apiosperma</name>
    <name type="common">Scedosporium apiospermum</name>
    <dbReference type="NCBI Taxonomy" id="563466"/>
    <lineage>
        <taxon>Eukaryota</taxon>
        <taxon>Fungi</taxon>
        <taxon>Dikarya</taxon>
        <taxon>Ascomycota</taxon>
        <taxon>Pezizomycotina</taxon>
        <taxon>Sordariomycetes</taxon>
        <taxon>Hypocreomycetidae</taxon>
        <taxon>Microascales</taxon>
        <taxon>Microascaceae</taxon>
        <taxon>Scedosporium</taxon>
    </lineage>
</organism>
<dbReference type="RefSeq" id="XP_016643599.1">
    <property type="nucleotide sequence ID" value="XM_016786623.1"/>
</dbReference>
<dbReference type="AlphaFoldDB" id="A0A084G8Y8"/>
<gene>
    <name evidence="1" type="ORF">SAPIO_CDS3949</name>
</gene>
<dbReference type="KEGG" id="sapo:SAPIO_CDS3949"/>